<keyword evidence="2" id="KW-0004">4Fe-4S</keyword>
<evidence type="ECO:0000313" key="10">
    <source>
        <dbReference type="Proteomes" id="UP001366166"/>
    </source>
</evidence>
<dbReference type="PANTHER" id="PTHR43742:SF9">
    <property type="entry name" value="TETRATHIONATE REDUCTASE SUBUNIT A"/>
    <property type="match status" value="1"/>
</dbReference>
<dbReference type="SUPFAM" id="SSF50692">
    <property type="entry name" value="ADC-like"/>
    <property type="match status" value="1"/>
</dbReference>
<dbReference type="Pfam" id="PF00384">
    <property type="entry name" value="Molybdopterin"/>
    <property type="match status" value="1"/>
</dbReference>
<dbReference type="EMBL" id="AP028679">
    <property type="protein sequence ID" value="BEQ15269.1"/>
    <property type="molecule type" value="Genomic_DNA"/>
</dbReference>
<evidence type="ECO:0000256" key="5">
    <source>
        <dbReference type="ARBA" id="ARBA00022729"/>
    </source>
</evidence>
<protein>
    <submittedName>
        <fullName evidence="9">Menaquinone reductase, molybdopterin-binding-like subunit</fullName>
    </submittedName>
</protein>
<name>A0AAU9EJ68_9BACT</name>
<evidence type="ECO:0000313" key="9">
    <source>
        <dbReference type="EMBL" id="BEQ15269.1"/>
    </source>
</evidence>
<dbReference type="RefSeq" id="WP_338599453.1">
    <property type="nucleotide sequence ID" value="NZ_AP028679.1"/>
</dbReference>
<dbReference type="GO" id="GO:0046872">
    <property type="term" value="F:metal ion binding"/>
    <property type="evidence" value="ECO:0007669"/>
    <property type="project" value="UniProtKB-KW"/>
</dbReference>
<keyword evidence="2" id="KW-0408">Iron</keyword>
<evidence type="ECO:0000256" key="3">
    <source>
        <dbReference type="ARBA" id="ARBA00022505"/>
    </source>
</evidence>
<dbReference type="InterPro" id="IPR006656">
    <property type="entry name" value="Mopterin_OxRdtase"/>
</dbReference>
<keyword evidence="2" id="KW-0411">Iron-sulfur</keyword>
<evidence type="ECO:0000256" key="1">
    <source>
        <dbReference type="ARBA" id="ARBA00010312"/>
    </source>
</evidence>
<keyword evidence="10" id="KW-1185">Reference proteome</keyword>
<dbReference type="Gene3D" id="3.40.228.10">
    <property type="entry name" value="Dimethylsulfoxide Reductase, domain 2"/>
    <property type="match status" value="1"/>
</dbReference>
<keyword evidence="3" id="KW-0500">Molybdenum</keyword>
<feature type="domain" description="Molybdopterin oxidoreductase" evidence="7">
    <location>
        <begin position="111"/>
        <end position="489"/>
    </location>
</feature>
<evidence type="ECO:0000256" key="4">
    <source>
        <dbReference type="ARBA" id="ARBA00022723"/>
    </source>
</evidence>
<sequence length="772" mass="81883">MQWDRRAFIKLAVGGVLGVHASPLVYKLMDDTAIWTQNWSWVPVPEDGAVAFANVVNPQTGTGAKARLVQGRVDGTRAIRVEGNPEHPLSKGGVIPQDASALQLLYNNDVRVTAPLLRNRATGRYSKLSWPEALDILAGNLAEIVRQGTPEKIAALGQDPESATGQLLLSLMAALGSPNLAFTPSASETLALAGLAMMGQTDLGFDLANSDYVVSFGTPLLENFGSPVATRKAFASWRGFPKNKSFLAQVESRASVTASQADLWLACRPGTEGALALAMCSIMIQQGLYDQAAVRASFGFKDEGDFKGFKSHVLNTYRPEQMAQLAGVPMEKLVKLTTGFAKAKRAVAVCGPGNSGDPGRMYDFMAVLALNALKGNIGKPGGVLVQQPLPLKAIGASTITGNVQPLVNPARGLDTNNPDALAKAALEGKPYSLKALLLVGGNFIYNGPQAGVMEELARKTPFVVALTPFMDESAAVADLVLPTTHWLEGWGDSTTPYGSPVASYGLHRPLIKAVPQAKDAGEVLLQVASRLGGKAAQALPFKNMQEVLAARTEALGDFEQLAEQSFWVQEKPAYGPVKYRTPSGRFEFFSMSLFKLISSRAENAGMLQRMVANLGVGGGLEAAFLPHWEPPAAAQDLGTGMPLLLTAAASLRTTWGGDAITPYMVKVLPDTMLADMDKLVVEMNPETAHELHLHEGDLIRVDSVAGSLTAKLSLFAGAAPGVVYAPVGLGHSAFGFQVEGKGMNFNRAAKVTTDPMSGLPVWELTAVSVEKV</sequence>
<keyword evidence="4" id="KW-0479">Metal-binding</keyword>
<evidence type="ECO:0000256" key="2">
    <source>
        <dbReference type="ARBA" id="ARBA00022485"/>
    </source>
</evidence>
<keyword evidence="5" id="KW-0732">Signal</keyword>
<dbReference type="GO" id="GO:0051539">
    <property type="term" value="F:4 iron, 4 sulfur cluster binding"/>
    <property type="evidence" value="ECO:0007669"/>
    <property type="project" value="UniProtKB-KW"/>
</dbReference>
<dbReference type="Gene3D" id="3.30.2070.10">
    <property type="entry name" value="Formate dehydrogenase/DMSO reductase"/>
    <property type="match status" value="1"/>
</dbReference>
<dbReference type="Gene3D" id="2.40.40.20">
    <property type="match status" value="1"/>
</dbReference>
<dbReference type="Proteomes" id="UP001366166">
    <property type="component" value="Chromosome"/>
</dbReference>
<proteinExistence type="inferred from homology"/>
<evidence type="ECO:0000259" key="8">
    <source>
        <dbReference type="Pfam" id="PF01568"/>
    </source>
</evidence>
<dbReference type="SUPFAM" id="SSF53706">
    <property type="entry name" value="Formate dehydrogenase/DMSO reductase, domains 1-3"/>
    <property type="match status" value="1"/>
</dbReference>
<accession>A0AAU9EJ68</accession>
<dbReference type="Gene3D" id="3.40.50.740">
    <property type="match status" value="1"/>
</dbReference>
<dbReference type="InterPro" id="IPR006657">
    <property type="entry name" value="MoPterin_dinucl-bd_dom"/>
</dbReference>
<reference evidence="10" key="1">
    <citation type="journal article" date="2023" name="Arch. Microbiol.">
        <title>Desulfoferula mesophilus gen. nov. sp. nov., a mesophilic sulfate-reducing bacterium isolated from a brackish lake sediment.</title>
        <authorList>
            <person name="Watanabe T."/>
            <person name="Yabe T."/>
            <person name="Tsuji J.M."/>
            <person name="Fukui M."/>
        </authorList>
    </citation>
    <scope>NUCLEOTIDE SEQUENCE [LARGE SCALE GENOMIC DNA]</scope>
    <source>
        <strain evidence="10">12FAK</strain>
    </source>
</reference>
<evidence type="ECO:0000259" key="7">
    <source>
        <dbReference type="Pfam" id="PF00384"/>
    </source>
</evidence>
<dbReference type="GO" id="GO:0043546">
    <property type="term" value="F:molybdopterin cofactor binding"/>
    <property type="evidence" value="ECO:0007669"/>
    <property type="project" value="InterPro"/>
</dbReference>
<keyword evidence="6" id="KW-0560">Oxidoreductase</keyword>
<dbReference type="GO" id="GO:0016491">
    <property type="term" value="F:oxidoreductase activity"/>
    <property type="evidence" value="ECO:0007669"/>
    <property type="project" value="UniProtKB-KW"/>
</dbReference>
<comment type="similarity">
    <text evidence="1">Belongs to the prokaryotic molybdopterin-containing oxidoreductase family.</text>
</comment>
<feature type="domain" description="Molybdopterin dinucleotide-binding" evidence="8">
    <location>
        <begin position="674"/>
        <end position="760"/>
    </location>
</feature>
<dbReference type="Pfam" id="PF01568">
    <property type="entry name" value="Molydop_binding"/>
    <property type="match status" value="1"/>
</dbReference>
<dbReference type="AlphaFoldDB" id="A0AAU9EJ68"/>
<dbReference type="PANTHER" id="PTHR43742">
    <property type="entry name" value="TRIMETHYLAMINE-N-OXIDE REDUCTASE"/>
    <property type="match status" value="1"/>
</dbReference>
<dbReference type="InterPro" id="IPR050612">
    <property type="entry name" value="Prok_Mopterin_Oxidored"/>
</dbReference>
<dbReference type="KEGG" id="dmp:FAK_23350"/>
<organism evidence="9 10">
    <name type="scientific">Desulfoferula mesophila</name>
    <dbReference type="NCBI Taxonomy" id="3058419"/>
    <lineage>
        <taxon>Bacteria</taxon>
        <taxon>Pseudomonadati</taxon>
        <taxon>Thermodesulfobacteriota</taxon>
        <taxon>Desulfarculia</taxon>
        <taxon>Desulfarculales</taxon>
        <taxon>Desulfarculaceae</taxon>
        <taxon>Desulfoferula</taxon>
    </lineage>
</organism>
<gene>
    <name evidence="9" type="primary">qrcB</name>
    <name evidence="9" type="ORF">FAK_23350</name>
</gene>
<dbReference type="InterPro" id="IPR009010">
    <property type="entry name" value="Asp_de-COase-like_dom_sf"/>
</dbReference>
<evidence type="ECO:0000256" key="6">
    <source>
        <dbReference type="ARBA" id="ARBA00023002"/>
    </source>
</evidence>